<dbReference type="Gene3D" id="3.40.50.1010">
    <property type="entry name" value="5'-nuclease"/>
    <property type="match status" value="1"/>
</dbReference>
<name>A0A0F9U7Q1_9ZZZZ</name>
<protein>
    <recommendedName>
        <fullName evidence="1">NYN domain-containing protein</fullName>
    </recommendedName>
</protein>
<organism evidence="2">
    <name type="scientific">marine sediment metagenome</name>
    <dbReference type="NCBI Taxonomy" id="412755"/>
    <lineage>
        <taxon>unclassified sequences</taxon>
        <taxon>metagenomes</taxon>
        <taxon>ecological metagenomes</taxon>
    </lineage>
</organism>
<dbReference type="Pfam" id="PF01936">
    <property type="entry name" value="NYN"/>
    <property type="match status" value="1"/>
</dbReference>
<reference evidence="2" key="1">
    <citation type="journal article" date="2015" name="Nature">
        <title>Complex archaea that bridge the gap between prokaryotes and eukaryotes.</title>
        <authorList>
            <person name="Spang A."/>
            <person name="Saw J.H."/>
            <person name="Jorgensen S.L."/>
            <person name="Zaremba-Niedzwiedzka K."/>
            <person name="Martijn J."/>
            <person name="Lind A.E."/>
            <person name="van Eijk R."/>
            <person name="Schleper C."/>
            <person name="Guy L."/>
            <person name="Ettema T.J."/>
        </authorList>
    </citation>
    <scope>NUCLEOTIDE SEQUENCE</scope>
</reference>
<gene>
    <name evidence="2" type="ORF">LCGC14_0563940</name>
</gene>
<dbReference type="PANTHER" id="PTHR35811">
    <property type="entry name" value="SLR1870 PROTEIN"/>
    <property type="match status" value="1"/>
</dbReference>
<proteinExistence type="predicted"/>
<dbReference type="PANTHER" id="PTHR35811:SF1">
    <property type="entry name" value="HTH OST-TYPE DOMAIN-CONTAINING PROTEIN"/>
    <property type="match status" value="1"/>
</dbReference>
<dbReference type="InterPro" id="IPR021139">
    <property type="entry name" value="NYN"/>
</dbReference>
<accession>A0A0F9U7Q1</accession>
<evidence type="ECO:0000259" key="1">
    <source>
        <dbReference type="Pfam" id="PF01936"/>
    </source>
</evidence>
<comment type="caution">
    <text evidence="2">The sequence shown here is derived from an EMBL/GenBank/DDBJ whole genome shotgun (WGS) entry which is preliminary data.</text>
</comment>
<dbReference type="GO" id="GO:0004540">
    <property type="term" value="F:RNA nuclease activity"/>
    <property type="evidence" value="ECO:0007669"/>
    <property type="project" value="InterPro"/>
</dbReference>
<sequence length="365" mass="41795">MDEVAIFWDYENVRVVAKGINVPLAEALIKYAESQGHPRIKKVYSNWTGINKEIVQALYSLGFDTIHVSMGKTNSVDVKIAVDCLETAKLYPDINCFIIVTGDKDFISVVNSLKADRRKVIIVGNSHIVSEHLLLSADDFISLEELSKMYKSRNFSKLAKLKKKEKAISFNKAVKWLKDTIKLARAQSKTTRLALIDNLMRSTQNFDYKGASVVQQPDDKSSTFSSFTKFITEVEKQGKIKTEIIEGFMELFLIEENPQVESELNPNLKEVIEKGDWRLIFETIIKSYTDIKSEEKVEHKSGYLHNQLRTVKKEGLLPYSNKKLRNAITRLEEIGFLISQSESKCTLTEDYKENLERYIEKATTK</sequence>
<dbReference type="CDD" id="cd11297">
    <property type="entry name" value="PIN_LabA-like_N_1"/>
    <property type="match status" value="1"/>
</dbReference>
<dbReference type="EMBL" id="LAZR01000811">
    <property type="protein sequence ID" value="KKN57266.1"/>
    <property type="molecule type" value="Genomic_DNA"/>
</dbReference>
<dbReference type="AlphaFoldDB" id="A0A0F9U7Q1"/>
<evidence type="ECO:0000313" key="2">
    <source>
        <dbReference type="EMBL" id="KKN57266.1"/>
    </source>
</evidence>
<feature type="domain" description="NYN" evidence="1">
    <location>
        <begin position="4"/>
        <end position="144"/>
    </location>
</feature>